<keyword evidence="3" id="KW-1185">Reference proteome</keyword>
<dbReference type="GO" id="GO:0015969">
    <property type="term" value="P:guanosine tetraphosphate metabolic process"/>
    <property type="evidence" value="ECO:0007669"/>
    <property type="project" value="InterPro"/>
</dbReference>
<name>A0A160PT91_9CORY</name>
<evidence type="ECO:0000313" key="2">
    <source>
        <dbReference type="EMBL" id="BAU96453.1"/>
    </source>
</evidence>
<dbReference type="AlphaFoldDB" id="A0A160PT91"/>
<dbReference type="RefSeq" id="WP_096456938.1">
    <property type="nucleotide sequence ID" value="NZ_AP017369.1"/>
</dbReference>
<proteinExistence type="predicted"/>
<evidence type="ECO:0000313" key="3">
    <source>
        <dbReference type="Proteomes" id="UP000218244"/>
    </source>
</evidence>
<evidence type="ECO:0000259" key="1">
    <source>
        <dbReference type="SMART" id="SM00954"/>
    </source>
</evidence>
<dbReference type="InterPro" id="IPR043519">
    <property type="entry name" value="NT_sf"/>
</dbReference>
<reference evidence="2 3" key="1">
    <citation type="submission" date="2016-02" db="EMBL/GenBank/DDBJ databases">
        <title>Corynebacterium glutamicum N24 whole genome sequencing project.</title>
        <authorList>
            <person name="Matsutani M."/>
            <person name="Nangtapong N."/>
            <person name="Yakushi T."/>
            <person name="Matsushita K."/>
        </authorList>
    </citation>
    <scope>NUCLEOTIDE SEQUENCE [LARGE SCALE GENOMIC DNA]</scope>
    <source>
        <strain evidence="2 3">N24</strain>
    </source>
</reference>
<dbReference type="EMBL" id="AP017369">
    <property type="protein sequence ID" value="BAU96453.1"/>
    <property type="molecule type" value="Genomic_DNA"/>
</dbReference>
<dbReference type="Proteomes" id="UP000218244">
    <property type="component" value="Chromosome"/>
</dbReference>
<dbReference type="Pfam" id="PF04607">
    <property type="entry name" value="RelA_SpoT"/>
    <property type="match status" value="1"/>
</dbReference>
<dbReference type="Gene3D" id="3.30.460.10">
    <property type="entry name" value="Beta Polymerase, domain 2"/>
    <property type="match status" value="1"/>
</dbReference>
<dbReference type="InterPro" id="IPR007685">
    <property type="entry name" value="RelA_SpoT"/>
</dbReference>
<dbReference type="CDD" id="cd05399">
    <property type="entry name" value="NT_Rel-Spo_like"/>
    <property type="match status" value="1"/>
</dbReference>
<dbReference type="PANTHER" id="PTHR41773">
    <property type="entry name" value="GTP PYROPHOSPHATASE-RELATED"/>
    <property type="match status" value="1"/>
</dbReference>
<dbReference type="Gene3D" id="1.10.287.860">
    <property type="entry name" value="Nucleotidyltransferase"/>
    <property type="match status" value="1"/>
</dbReference>
<dbReference type="SMART" id="SM00954">
    <property type="entry name" value="RelA_SpoT"/>
    <property type="match status" value="1"/>
</dbReference>
<dbReference type="SUPFAM" id="SSF81301">
    <property type="entry name" value="Nucleotidyltransferase"/>
    <property type="match status" value="1"/>
</dbReference>
<dbReference type="PANTHER" id="PTHR41773:SF1">
    <property type="entry name" value="RELA_SPOT DOMAIN-CONTAINING PROTEIN"/>
    <property type="match status" value="1"/>
</dbReference>
<sequence length="341" mass="38974">MSDNTLAQFGNYYHEFRRAYPMADVEFRLAIEELLTDGGVTFDRVTTRIKEWSSLKAKARKRRDDGSLIYPDPRKDIHDMIGVRITTYHSTEIPVALKVLQDSFIVHKSVDKAAETRISGGFGYGSHHLILEVDDNADDLQEYKGHVFEVQVRTVLQHAWAEFEHDIRYKRADVANPKDFSAEVDRMFTLAAGLIELADQQFDQIAALKETSRVTDESVELTAETLPGVLAMLIGNRFPRPRSTNYRFLEDILVANSITSVAQLRELLNPADIEVLLKVMNYRFHPGQIRIIDDLLLKRFGQSHIDATVSTDSQPLNAKRRRQLKRKLELMTQAHLVEPPS</sequence>
<dbReference type="KEGG" id="csur:N24_2191"/>
<accession>A0A160PT91</accession>
<organism evidence="2 3">
    <name type="scientific">Corynebacterium suranareeae</name>
    <dbReference type="NCBI Taxonomy" id="2506452"/>
    <lineage>
        <taxon>Bacteria</taxon>
        <taxon>Bacillati</taxon>
        <taxon>Actinomycetota</taxon>
        <taxon>Actinomycetes</taxon>
        <taxon>Mycobacteriales</taxon>
        <taxon>Corynebacteriaceae</taxon>
        <taxon>Corynebacterium</taxon>
    </lineage>
</organism>
<feature type="domain" description="RelA/SpoT" evidence="1">
    <location>
        <begin position="47"/>
        <end position="175"/>
    </location>
</feature>
<protein>
    <submittedName>
        <fullName evidence="2">RelA/SpoT domain-containing protein</fullName>
    </submittedName>
</protein>
<gene>
    <name evidence="2" type="ORF">N24_2191</name>
</gene>